<dbReference type="PROSITE" id="PS51387">
    <property type="entry name" value="FAD_PCMH"/>
    <property type="match status" value="1"/>
</dbReference>
<dbReference type="EC" id="1.3.1.98" evidence="17"/>
<comment type="pathway">
    <text evidence="4 17">Cell wall biogenesis; peptidoglycan biosynthesis.</text>
</comment>
<dbReference type="GO" id="GO:0071555">
    <property type="term" value="P:cell wall organization"/>
    <property type="evidence" value="ECO:0007669"/>
    <property type="project" value="UniProtKB-KW"/>
</dbReference>
<evidence type="ECO:0000256" key="2">
    <source>
        <dbReference type="ARBA" id="ARBA00003921"/>
    </source>
</evidence>
<dbReference type="Pfam" id="PF02873">
    <property type="entry name" value="MurB_C"/>
    <property type="match status" value="1"/>
</dbReference>
<dbReference type="AlphaFoldDB" id="A0A2T0VA79"/>
<keyword evidence="7 17" id="KW-0132">Cell division</keyword>
<evidence type="ECO:0000256" key="13">
    <source>
        <dbReference type="ARBA" id="ARBA00023002"/>
    </source>
</evidence>
<comment type="catalytic activity">
    <reaction evidence="16 17">
        <text>UDP-N-acetyl-alpha-D-muramate + NADP(+) = UDP-N-acetyl-3-O-(1-carboxyvinyl)-alpha-D-glucosamine + NADPH + H(+)</text>
        <dbReference type="Rhea" id="RHEA:12248"/>
        <dbReference type="ChEBI" id="CHEBI:15378"/>
        <dbReference type="ChEBI" id="CHEBI:57783"/>
        <dbReference type="ChEBI" id="CHEBI:58349"/>
        <dbReference type="ChEBI" id="CHEBI:68483"/>
        <dbReference type="ChEBI" id="CHEBI:70757"/>
        <dbReference type="EC" id="1.3.1.98"/>
    </reaction>
</comment>
<dbReference type="InterPro" id="IPR016169">
    <property type="entry name" value="FAD-bd_PCMH_sub2"/>
</dbReference>
<evidence type="ECO:0000256" key="18">
    <source>
        <dbReference type="SAM" id="MobiDB-lite"/>
    </source>
</evidence>
<evidence type="ECO:0000256" key="16">
    <source>
        <dbReference type="ARBA" id="ARBA00048914"/>
    </source>
</evidence>
<evidence type="ECO:0000256" key="5">
    <source>
        <dbReference type="ARBA" id="ARBA00010485"/>
    </source>
</evidence>
<dbReference type="InterPro" id="IPR011601">
    <property type="entry name" value="MurB_C"/>
</dbReference>
<evidence type="ECO:0000256" key="3">
    <source>
        <dbReference type="ARBA" id="ARBA00004496"/>
    </source>
</evidence>
<dbReference type="EMBL" id="PVTL01000008">
    <property type="protein sequence ID" value="PRY67063.1"/>
    <property type="molecule type" value="Genomic_DNA"/>
</dbReference>
<dbReference type="InterPro" id="IPR016167">
    <property type="entry name" value="FAD-bd_PCMH_sub1"/>
</dbReference>
<keyword evidence="10 17" id="KW-0521">NADP</keyword>
<dbReference type="InterPro" id="IPR016166">
    <property type="entry name" value="FAD-bd_PCMH"/>
</dbReference>
<feature type="region of interest" description="Disordered" evidence="18">
    <location>
        <begin position="281"/>
        <end position="301"/>
    </location>
</feature>
<evidence type="ECO:0000256" key="6">
    <source>
        <dbReference type="ARBA" id="ARBA00022490"/>
    </source>
</evidence>
<keyword evidence="9 17" id="KW-0274">FAD</keyword>
<evidence type="ECO:0000256" key="7">
    <source>
        <dbReference type="ARBA" id="ARBA00022618"/>
    </source>
</evidence>
<dbReference type="GO" id="GO:0005829">
    <property type="term" value="C:cytosol"/>
    <property type="evidence" value="ECO:0007669"/>
    <property type="project" value="TreeGrafter"/>
</dbReference>
<sequence length="383" mass="39794">MKLAELTTLRVGGDAATVLAPETSEQLVATVREVWASGEDWLLLGGGSNVLIGDDDFDGTVVRVVTRGIEAVQVSSSPTIHLRVEAGEPWDFLVETAVANGWAGIEGLSGIPGSCGAAPIQNIGAYGQELSDCLVAIDFLDFLSGEVERITAADLNLGYRTSILKQGRQGLVLAIELELTADDSGLSTPIRYAQLASALGVELGARVPLTQARDTVLAVRASKGMVLDPADPDSVSAGSFFTNPIVTQSFARQLPAAAPRWSLAPEAADVVVPLDAPADSGASPLAGGADDGVPAVPRPTTTAEPTLVKLSAAWLIENAGITRGFSLPGSRAAVSSKHTLALTNRGGATATEISALARYIQTRVLSEFGVRLYPEPVMVNVQF</sequence>
<evidence type="ECO:0000256" key="12">
    <source>
        <dbReference type="ARBA" id="ARBA00022984"/>
    </source>
</evidence>
<dbReference type="Gene3D" id="3.90.78.10">
    <property type="entry name" value="UDP-N-acetylenolpyruvoylglucosamine reductase, C-terminal domain"/>
    <property type="match status" value="1"/>
</dbReference>
<keyword evidence="15 17" id="KW-0961">Cell wall biogenesis/degradation</keyword>
<dbReference type="Pfam" id="PF01565">
    <property type="entry name" value="FAD_binding_4"/>
    <property type="match status" value="1"/>
</dbReference>
<evidence type="ECO:0000256" key="1">
    <source>
        <dbReference type="ARBA" id="ARBA00001974"/>
    </source>
</evidence>
<gene>
    <name evidence="17" type="primary">murB</name>
    <name evidence="20" type="ORF">B0I08_108150</name>
</gene>
<protein>
    <recommendedName>
        <fullName evidence="17">UDP-N-acetylenolpyruvoylglucosamine reductase</fullName>
        <ecNumber evidence="17">1.3.1.98</ecNumber>
    </recommendedName>
    <alternativeName>
        <fullName evidence="17">UDP-N-acetylmuramate dehydrogenase</fullName>
    </alternativeName>
</protein>
<dbReference type="SUPFAM" id="SSF56176">
    <property type="entry name" value="FAD-binding/transporter-associated domain-like"/>
    <property type="match status" value="1"/>
</dbReference>
<reference evidence="20 21" key="1">
    <citation type="submission" date="2018-03" db="EMBL/GenBank/DDBJ databases">
        <title>Genomic Encyclopedia of Type Strains, Phase III (KMG-III): the genomes of soil and plant-associated and newly described type strains.</title>
        <authorList>
            <person name="Whitman W."/>
        </authorList>
    </citation>
    <scope>NUCLEOTIDE SEQUENCE [LARGE SCALE GENOMIC DNA]</scope>
    <source>
        <strain evidence="20 21">CGMCC 1.12484</strain>
    </source>
</reference>
<dbReference type="PANTHER" id="PTHR21071">
    <property type="entry name" value="UDP-N-ACETYLENOLPYRUVOYLGLUCOSAMINE REDUCTASE"/>
    <property type="match status" value="1"/>
</dbReference>
<dbReference type="GO" id="GO:0009252">
    <property type="term" value="P:peptidoglycan biosynthetic process"/>
    <property type="evidence" value="ECO:0007669"/>
    <property type="project" value="UniProtKB-UniRule"/>
</dbReference>
<dbReference type="OrthoDB" id="9804753at2"/>
<comment type="cofactor">
    <cofactor evidence="1 17">
        <name>FAD</name>
        <dbReference type="ChEBI" id="CHEBI:57692"/>
    </cofactor>
</comment>
<dbReference type="NCBIfam" id="TIGR00179">
    <property type="entry name" value="murB"/>
    <property type="match status" value="1"/>
</dbReference>
<comment type="similarity">
    <text evidence="5 17">Belongs to the MurB family.</text>
</comment>
<comment type="caution">
    <text evidence="20">The sequence shown here is derived from an EMBL/GenBank/DDBJ whole genome shotgun (WGS) entry which is preliminary data.</text>
</comment>
<feature type="active site" description="Proton donor" evidence="17">
    <location>
        <position position="239"/>
    </location>
</feature>
<keyword evidence="6 17" id="KW-0963">Cytoplasm</keyword>
<comment type="function">
    <text evidence="2 17">Cell wall formation.</text>
</comment>
<evidence type="ECO:0000256" key="15">
    <source>
        <dbReference type="ARBA" id="ARBA00023316"/>
    </source>
</evidence>
<dbReference type="GO" id="GO:0071949">
    <property type="term" value="F:FAD binding"/>
    <property type="evidence" value="ECO:0007669"/>
    <property type="project" value="InterPro"/>
</dbReference>
<feature type="domain" description="FAD-binding PCMH-type" evidence="19">
    <location>
        <begin position="11"/>
        <end position="212"/>
    </location>
</feature>
<evidence type="ECO:0000313" key="20">
    <source>
        <dbReference type="EMBL" id="PRY67063.1"/>
    </source>
</evidence>
<keyword evidence="14 17" id="KW-0131">Cell cycle</keyword>
<keyword evidence="12 17" id="KW-0573">Peptidoglycan synthesis</keyword>
<evidence type="ECO:0000256" key="11">
    <source>
        <dbReference type="ARBA" id="ARBA00022960"/>
    </source>
</evidence>
<dbReference type="RefSeq" id="WP_106214225.1">
    <property type="nucleotide sequence ID" value="NZ_PVTL01000008.1"/>
</dbReference>
<dbReference type="NCBIfam" id="NF010478">
    <property type="entry name" value="PRK13903.1"/>
    <property type="match status" value="1"/>
</dbReference>
<evidence type="ECO:0000256" key="4">
    <source>
        <dbReference type="ARBA" id="ARBA00004752"/>
    </source>
</evidence>
<evidence type="ECO:0000256" key="10">
    <source>
        <dbReference type="ARBA" id="ARBA00022857"/>
    </source>
</evidence>
<dbReference type="Gene3D" id="3.30.43.10">
    <property type="entry name" value="Uridine Diphospho-n-acetylenolpyruvylglucosamine Reductase, domain 2"/>
    <property type="match status" value="1"/>
</dbReference>
<evidence type="ECO:0000259" key="19">
    <source>
        <dbReference type="PROSITE" id="PS51387"/>
    </source>
</evidence>
<proteinExistence type="inferred from homology"/>
<dbReference type="Proteomes" id="UP000237983">
    <property type="component" value="Unassembled WGS sequence"/>
</dbReference>
<dbReference type="Gene3D" id="3.30.465.10">
    <property type="match status" value="1"/>
</dbReference>
<evidence type="ECO:0000256" key="9">
    <source>
        <dbReference type="ARBA" id="ARBA00022827"/>
    </source>
</evidence>
<dbReference type="InterPro" id="IPR003170">
    <property type="entry name" value="MurB"/>
</dbReference>
<comment type="subcellular location">
    <subcellularLocation>
        <location evidence="3 17">Cytoplasm</location>
    </subcellularLocation>
</comment>
<name>A0A2T0VA79_9MICO</name>
<evidence type="ECO:0000256" key="14">
    <source>
        <dbReference type="ARBA" id="ARBA00023306"/>
    </source>
</evidence>
<keyword evidence="8 17" id="KW-0285">Flavoprotein</keyword>
<dbReference type="InterPro" id="IPR036318">
    <property type="entry name" value="FAD-bd_PCMH-like_sf"/>
</dbReference>
<keyword evidence="11 17" id="KW-0133">Cell shape</keyword>
<organism evidence="20 21">
    <name type="scientific">Glaciihabitans tibetensis</name>
    <dbReference type="NCBI Taxonomy" id="1266600"/>
    <lineage>
        <taxon>Bacteria</taxon>
        <taxon>Bacillati</taxon>
        <taxon>Actinomycetota</taxon>
        <taxon>Actinomycetes</taxon>
        <taxon>Micrococcales</taxon>
        <taxon>Microbacteriaceae</taxon>
        <taxon>Glaciihabitans</taxon>
    </lineage>
</organism>
<dbReference type="InterPro" id="IPR006094">
    <property type="entry name" value="Oxid_FAD_bind_N"/>
</dbReference>
<dbReference type="UniPathway" id="UPA00219"/>
<feature type="active site" evidence="17">
    <location>
        <position position="160"/>
    </location>
</feature>
<dbReference type="GO" id="GO:0051301">
    <property type="term" value="P:cell division"/>
    <property type="evidence" value="ECO:0007669"/>
    <property type="project" value="UniProtKB-KW"/>
</dbReference>
<dbReference type="GO" id="GO:0008360">
    <property type="term" value="P:regulation of cell shape"/>
    <property type="evidence" value="ECO:0007669"/>
    <property type="project" value="UniProtKB-KW"/>
</dbReference>
<feature type="active site" evidence="17">
    <location>
        <position position="375"/>
    </location>
</feature>
<accession>A0A2T0VA79</accession>
<evidence type="ECO:0000313" key="21">
    <source>
        <dbReference type="Proteomes" id="UP000237983"/>
    </source>
</evidence>
<dbReference type="SUPFAM" id="SSF56194">
    <property type="entry name" value="Uridine diphospho-N-Acetylenolpyruvylglucosamine reductase, MurB, C-terminal domain"/>
    <property type="match status" value="1"/>
</dbReference>
<evidence type="ECO:0000256" key="8">
    <source>
        <dbReference type="ARBA" id="ARBA00022630"/>
    </source>
</evidence>
<keyword evidence="21" id="KW-1185">Reference proteome</keyword>
<dbReference type="GO" id="GO:0008762">
    <property type="term" value="F:UDP-N-acetylmuramate dehydrogenase activity"/>
    <property type="evidence" value="ECO:0007669"/>
    <property type="project" value="UniProtKB-UniRule"/>
</dbReference>
<evidence type="ECO:0000256" key="17">
    <source>
        <dbReference type="HAMAP-Rule" id="MF_00037"/>
    </source>
</evidence>
<dbReference type="PANTHER" id="PTHR21071:SF4">
    <property type="entry name" value="UDP-N-ACETYLENOLPYRUVOYLGLUCOSAMINE REDUCTASE"/>
    <property type="match status" value="1"/>
</dbReference>
<dbReference type="HAMAP" id="MF_00037">
    <property type="entry name" value="MurB"/>
    <property type="match status" value="1"/>
</dbReference>
<keyword evidence="13 17" id="KW-0560">Oxidoreductase</keyword>
<dbReference type="InterPro" id="IPR036635">
    <property type="entry name" value="MurB_C_sf"/>
</dbReference>